<reference evidence="1" key="1">
    <citation type="journal article" date="2014" name="Int. J. Syst. Evol. Microbiol.">
        <title>Complete genome sequence of Corynebacterium casei LMG S-19264T (=DSM 44701T), isolated from a smear-ripened cheese.</title>
        <authorList>
            <consortium name="US DOE Joint Genome Institute (JGI-PGF)"/>
            <person name="Walter F."/>
            <person name="Albersmeier A."/>
            <person name="Kalinowski J."/>
            <person name="Ruckert C."/>
        </authorList>
    </citation>
    <scope>NUCLEOTIDE SEQUENCE</scope>
    <source>
        <strain evidence="1">CGMCC 1.15448</strain>
    </source>
</reference>
<dbReference type="Proteomes" id="UP000607559">
    <property type="component" value="Unassembled WGS sequence"/>
</dbReference>
<name>A0A8J2XRX3_9BACT</name>
<keyword evidence="2" id="KW-1185">Reference proteome</keyword>
<proteinExistence type="predicted"/>
<evidence type="ECO:0000313" key="2">
    <source>
        <dbReference type="Proteomes" id="UP000607559"/>
    </source>
</evidence>
<reference evidence="1" key="2">
    <citation type="submission" date="2020-09" db="EMBL/GenBank/DDBJ databases">
        <authorList>
            <person name="Sun Q."/>
            <person name="Zhou Y."/>
        </authorList>
    </citation>
    <scope>NUCLEOTIDE SEQUENCE</scope>
    <source>
        <strain evidence="1">CGMCC 1.15448</strain>
    </source>
</reference>
<accession>A0A8J2XRX3</accession>
<dbReference type="AlphaFoldDB" id="A0A8J2XRX3"/>
<gene>
    <name evidence="1" type="ORF">GCM10011511_09880</name>
</gene>
<sequence length="224" mass="24514">MSNNLTTIRTFPGSPPILKGGIVLIDPNTSAVLRIITLQYNPDTLSRTLQVQGIGNNSSHRSEALRLTGPPVETIKLDAEIDATDQLEVADATAVQEGILPQLAALETIIYPYSSQIVSNNNLAQMGTLEIAPMESALSLFIWNKNRILPVRLTDFSVTEEAFDVNLNPIRAKVSIGMRVLNIDDLDYDHKGSSLYMSYQQNKERLAGMFTGSTLSQLGIKSIP</sequence>
<comment type="caution">
    <text evidence="1">The sequence shown here is derived from an EMBL/GenBank/DDBJ whole genome shotgun (WGS) entry which is preliminary data.</text>
</comment>
<dbReference type="EMBL" id="BMJC01000001">
    <property type="protein sequence ID" value="GGA88678.1"/>
    <property type="molecule type" value="Genomic_DNA"/>
</dbReference>
<protein>
    <submittedName>
        <fullName evidence="1">Uncharacterized protein</fullName>
    </submittedName>
</protein>
<evidence type="ECO:0000313" key="1">
    <source>
        <dbReference type="EMBL" id="GGA88678.1"/>
    </source>
</evidence>
<dbReference type="RefSeq" id="WP_229688776.1">
    <property type="nucleotide sequence ID" value="NZ_BMJC01000001.1"/>
</dbReference>
<organism evidence="1 2">
    <name type="scientific">Puia dinghuensis</name>
    <dbReference type="NCBI Taxonomy" id="1792502"/>
    <lineage>
        <taxon>Bacteria</taxon>
        <taxon>Pseudomonadati</taxon>
        <taxon>Bacteroidota</taxon>
        <taxon>Chitinophagia</taxon>
        <taxon>Chitinophagales</taxon>
        <taxon>Chitinophagaceae</taxon>
        <taxon>Puia</taxon>
    </lineage>
</organism>